<evidence type="ECO:0000313" key="11">
    <source>
        <dbReference type="Proteomes" id="UP000319829"/>
    </source>
</evidence>
<keyword evidence="4" id="KW-0411">Iron-sulfur</keyword>
<evidence type="ECO:0000256" key="3">
    <source>
        <dbReference type="ARBA" id="ARBA00023004"/>
    </source>
</evidence>
<keyword evidence="3" id="KW-0408">Iron</keyword>
<dbReference type="Pfam" id="PF00355">
    <property type="entry name" value="Rieske"/>
    <property type="match status" value="1"/>
</dbReference>
<reference evidence="10 11" key="1">
    <citation type="journal article" date="2019" name="Nat. Microbiol.">
        <title>Mediterranean grassland soil C-N compound turnover is dependent on rainfall and depth, and is mediated by genomically divergent microorganisms.</title>
        <authorList>
            <person name="Diamond S."/>
            <person name="Andeer P.F."/>
            <person name="Li Z."/>
            <person name="Crits-Christoph A."/>
            <person name="Burstein D."/>
            <person name="Anantharaman K."/>
            <person name="Lane K.R."/>
            <person name="Thomas B.C."/>
            <person name="Pan C."/>
            <person name="Northen T.R."/>
            <person name="Banfield J.F."/>
        </authorList>
    </citation>
    <scope>NUCLEOTIDE SEQUENCE [LARGE SCALE GENOMIC DNA]</scope>
    <source>
        <strain evidence="8">WS_4</strain>
        <strain evidence="9">WS_7</strain>
    </source>
</reference>
<dbReference type="PANTHER" id="PTHR21496:SF0">
    <property type="entry name" value="RIESKE DOMAIN-CONTAINING PROTEIN"/>
    <property type="match status" value="1"/>
</dbReference>
<dbReference type="SUPFAM" id="SSF50022">
    <property type="entry name" value="ISP domain"/>
    <property type="match status" value="1"/>
</dbReference>
<protein>
    <submittedName>
        <fullName evidence="8">Rieske 2Fe-2S domain-containing protein</fullName>
    </submittedName>
</protein>
<proteinExistence type="inferred from homology"/>
<dbReference type="Proteomes" id="UP000317366">
    <property type="component" value="Unassembled WGS sequence"/>
</dbReference>
<dbReference type="AlphaFoldDB" id="A0A538SQA5"/>
<comment type="similarity">
    <text evidence="6">Belongs to the bacterial ring-hydroxylating dioxygenase ferredoxin component family.</text>
</comment>
<dbReference type="GO" id="GO:0051537">
    <property type="term" value="F:2 iron, 2 sulfur cluster binding"/>
    <property type="evidence" value="ECO:0007669"/>
    <property type="project" value="UniProtKB-KW"/>
</dbReference>
<evidence type="ECO:0000313" key="8">
    <source>
        <dbReference type="EMBL" id="TMQ53527.1"/>
    </source>
</evidence>
<evidence type="ECO:0000256" key="6">
    <source>
        <dbReference type="ARBA" id="ARBA00038001"/>
    </source>
</evidence>
<dbReference type="PANTHER" id="PTHR21496">
    <property type="entry name" value="FERREDOXIN-RELATED"/>
    <property type="match status" value="1"/>
</dbReference>
<evidence type="ECO:0000256" key="5">
    <source>
        <dbReference type="ARBA" id="ARBA00034078"/>
    </source>
</evidence>
<keyword evidence="2" id="KW-0479">Metal-binding</keyword>
<organism evidence="8 11">
    <name type="scientific">Eiseniibacteriota bacterium</name>
    <dbReference type="NCBI Taxonomy" id="2212470"/>
    <lineage>
        <taxon>Bacteria</taxon>
        <taxon>Candidatus Eiseniibacteriota</taxon>
    </lineage>
</organism>
<keyword evidence="1" id="KW-0001">2Fe-2S</keyword>
<evidence type="ECO:0000313" key="10">
    <source>
        <dbReference type="Proteomes" id="UP000317366"/>
    </source>
</evidence>
<gene>
    <name evidence="8" type="ORF">E6K74_09210</name>
    <name evidence="9" type="ORF">E6K77_09530</name>
</gene>
<comment type="cofactor">
    <cofactor evidence="5">
        <name>[2Fe-2S] cluster</name>
        <dbReference type="ChEBI" id="CHEBI:190135"/>
    </cofactor>
</comment>
<sequence>MQFVKVATVHDLESGKGMVVVVKGTRVAIFNCAGTYYAIKGTCPHMGGELGEGLLEGEIVTCPWHGWQFNVRTGKNPESEVVGVRTFEVKVEGEDILLGV</sequence>
<comment type="caution">
    <text evidence="8">The sequence shown here is derived from an EMBL/GenBank/DDBJ whole genome shotgun (WGS) entry which is preliminary data.</text>
</comment>
<dbReference type="EMBL" id="VBOU01000085">
    <property type="protein sequence ID" value="TMQ53527.1"/>
    <property type="molecule type" value="Genomic_DNA"/>
</dbReference>
<dbReference type="Proteomes" id="UP000319829">
    <property type="component" value="Unassembled WGS sequence"/>
</dbReference>
<name>A0A538SQA5_UNCEI</name>
<accession>A0A538SQA5</accession>
<dbReference type="PROSITE" id="PS51296">
    <property type="entry name" value="RIESKE"/>
    <property type="match status" value="1"/>
</dbReference>
<feature type="domain" description="Rieske" evidence="7">
    <location>
        <begin position="4"/>
        <end position="98"/>
    </location>
</feature>
<evidence type="ECO:0000256" key="4">
    <source>
        <dbReference type="ARBA" id="ARBA00023014"/>
    </source>
</evidence>
<dbReference type="InterPro" id="IPR017941">
    <property type="entry name" value="Rieske_2Fe-2S"/>
</dbReference>
<evidence type="ECO:0000259" key="7">
    <source>
        <dbReference type="PROSITE" id="PS51296"/>
    </source>
</evidence>
<evidence type="ECO:0000313" key="9">
    <source>
        <dbReference type="EMBL" id="TMQ61739.1"/>
    </source>
</evidence>
<evidence type="ECO:0000256" key="1">
    <source>
        <dbReference type="ARBA" id="ARBA00022714"/>
    </source>
</evidence>
<dbReference type="InterPro" id="IPR036922">
    <property type="entry name" value="Rieske_2Fe-2S_sf"/>
</dbReference>
<dbReference type="GO" id="GO:0046872">
    <property type="term" value="F:metal ion binding"/>
    <property type="evidence" value="ECO:0007669"/>
    <property type="project" value="UniProtKB-KW"/>
</dbReference>
<dbReference type="Gene3D" id="2.102.10.10">
    <property type="entry name" value="Rieske [2Fe-2S] iron-sulphur domain"/>
    <property type="match status" value="1"/>
</dbReference>
<dbReference type="EMBL" id="VBOX01000091">
    <property type="protein sequence ID" value="TMQ61739.1"/>
    <property type="molecule type" value="Genomic_DNA"/>
</dbReference>
<evidence type="ECO:0000256" key="2">
    <source>
        <dbReference type="ARBA" id="ARBA00022723"/>
    </source>
</evidence>